<proteinExistence type="predicted"/>
<name>A0A915KRY9_ROMCU</name>
<evidence type="ECO:0000313" key="2">
    <source>
        <dbReference type="WBParaSite" id="nRc.2.0.1.t41249-RA"/>
    </source>
</evidence>
<sequence length="67" mass="7711">MENYCSCAKEKYTESCNHNAKQGALYGTRVTSEIYKSLLRGQVCSPAPKPSMCMYGPWTFHRGRWAW</sequence>
<dbReference type="WBParaSite" id="nRc.2.0.1.t41249-RA">
    <property type="protein sequence ID" value="nRc.2.0.1.t41249-RA"/>
    <property type="gene ID" value="nRc.2.0.1.g41249"/>
</dbReference>
<organism evidence="1 2">
    <name type="scientific">Romanomermis culicivorax</name>
    <name type="common">Nematode worm</name>
    <dbReference type="NCBI Taxonomy" id="13658"/>
    <lineage>
        <taxon>Eukaryota</taxon>
        <taxon>Metazoa</taxon>
        <taxon>Ecdysozoa</taxon>
        <taxon>Nematoda</taxon>
        <taxon>Enoplea</taxon>
        <taxon>Dorylaimia</taxon>
        <taxon>Mermithida</taxon>
        <taxon>Mermithoidea</taxon>
        <taxon>Mermithidae</taxon>
        <taxon>Romanomermis</taxon>
    </lineage>
</organism>
<keyword evidence="1" id="KW-1185">Reference proteome</keyword>
<evidence type="ECO:0000313" key="1">
    <source>
        <dbReference type="Proteomes" id="UP000887565"/>
    </source>
</evidence>
<dbReference type="Proteomes" id="UP000887565">
    <property type="component" value="Unplaced"/>
</dbReference>
<accession>A0A915KRY9</accession>
<reference evidence="2" key="1">
    <citation type="submission" date="2022-11" db="UniProtKB">
        <authorList>
            <consortium name="WormBaseParasite"/>
        </authorList>
    </citation>
    <scope>IDENTIFICATION</scope>
</reference>
<protein>
    <submittedName>
        <fullName evidence="2">Uncharacterized protein</fullName>
    </submittedName>
</protein>
<dbReference type="AlphaFoldDB" id="A0A915KRY9"/>